<name>A0ABY0HJT0_9PEZI</name>
<keyword evidence="1" id="KW-0732">Signal</keyword>
<reference evidence="2 3" key="1">
    <citation type="submission" date="2018-06" db="EMBL/GenBank/DDBJ databases">
        <title>Complete Genomes of Monosporascus.</title>
        <authorList>
            <person name="Robinson A.J."/>
            <person name="Natvig D.O."/>
        </authorList>
    </citation>
    <scope>NUCLEOTIDE SEQUENCE [LARGE SCALE GENOMIC DNA]</scope>
    <source>
        <strain evidence="2 3">CBS 609.92</strain>
    </source>
</reference>
<organism evidence="2 3">
    <name type="scientific">Monosporascus cannonballus</name>
    <dbReference type="NCBI Taxonomy" id="155416"/>
    <lineage>
        <taxon>Eukaryota</taxon>
        <taxon>Fungi</taxon>
        <taxon>Dikarya</taxon>
        <taxon>Ascomycota</taxon>
        <taxon>Pezizomycotina</taxon>
        <taxon>Sordariomycetes</taxon>
        <taxon>Xylariomycetidae</taxon>
        <taxon>Xylariales</taxon>
        <taxon>Xylariales incertae sedis</taxon>
        <taxon>Monosporascus</taxon>
    </lineage>
</organism>
<evidence type="ECO:0000256" key="1">
    <source>
        <dbReference type="SAM" id="SignalP"/>
    </source>
</evidence>
<proteinExistence type="predicted"/>
<sequence length="592" mass="63858">MKVNAAAVALSGVTLAMASPLASQALFRRTDYDVCINDCTLYGTPAPDKDTFNRGPIAGYKSDRDYKICIDGTTTCSTARLEFVGLNLVVSFLDFGGGYTYDTAGVFLQKLGAAAPTSVDPNYLCTTSGSIATCAIPFSSITGLSTTDVRTLFGAMCPDGDREALEFYIAFSGTLKDSSGTVSFHQDKTCSSYTRRTCTARRNDCIYSEMAYRCTNCHVPCSSTTTTPTPTPTPSNCGYGTAFGYQDSSKSFTFQSITTSTKGCNRWGWYEQPSASDLTSGISGSLLVGAGGNDISKATNVGTWTAKLTGGLVTVTSSTTGSYLMTEVHVEVKCPPITKCAPGQYIYNSGSISTSSYTTIPGITYPICAGGAKPVLIIHAAITFATSTWARFMSSPSPKHRECIKRLPRYLKGTSKLSLRYRKLDELHPHYAYNKLGLFMAVDASFADDPDAAKSTTGYILFMAGAPVARVSKRQQAVTKYTSEAEYVALGAAATQAAGVRIFLEELGLMPEGPITVLEDNNGAKKWAEESATSRKKRHIRVEYHYIRQEVQEGRIKVEYVESAENPADGLTKLLDKTAYERFITNLGLKNV</sequence>
<dbReference type="CDD" id="cd09272">
    <property type="entry name" value="RNase_HI_RT_Ty1"/>
    <property type="match status" value="1"/>
</dbReference>
<dbReference type="PANTHER" id="PTHR11439:SF467">
    <property type="entry name" value="INTEGRASE CATALYTIC DOMAIN-CONTAINING PROTEIN"/>
    <property type="match status" value="1"/>
</dbReference>
<dbReference type="Proteomes" id="UP000294003">
    <property type="component" value="Unassembled WGS sequence"/>
</dbReference>
<gene>
    <name evidence="2" type="ORF">DL762_000283</name>
</gene>
<feature type="chain" id="PRO_5047349751" evidence="1">
    <location>
        <begin position="19"/>
        <end position="592"/>
    </location>
</feature>
<dbReference type="PANTHER" id="PTHR11439">
    <property type="entry name" value="GAG-POL-RELATED RETROTRANSPOSON"/>
    <property type="match status" value="1"/>
</dbReference>
<keyword evidence="3" id="KW-1185">Reference proteome</keyword>
<protein>
    <submittedName>
        <fullName evidence="2">Uncharacterized protein</fullName>
    </submittedName>
</protein>
<accession>A0ABY0HJT0</accession>
<feature type="signal peptide" evidence="1">
    <location>
        <begin position="1"/>
        <end position="18"/>
    </location>
</feature>
<evidence type="ECO:0000313" key="3">
    <source>
        <dbReference type="Proteomes" id="UP000294003"/>
    </source>
</evidence>
<evidence type="ECO:0000313" key="2">
    <source>
        <dbReference type="EMBL" id="RYO95090.1"/>
    </source>
</evidence>
<comment type="caution">
    <text evidence="2">The sequence shown here is derived from an EMBL/GenBank/DDBJ whole genome shotgun (WGS) entry which is preliminary data.</text>
</comment>
<dbReference type="EMBL" id="QJNS01000005">
    <property type="protein sequence ID" value="RYO95090.1"/>
    <property type="molecule type" value="Genomic_DNA"/>
</dbReference>